<reference evidence="4 5" key="1">
    <citation type="submission" date="2015-09" db="EMBL/GenBank/DDBJ databases">
        <authorList>
            <consortium name="Pathogen Informatics"/>
        </authorList>
    </citation>
    <scope>NUCLEOTIDE SEQUENCE [LARGE SCALE GENOMIC DNA]</scope>
    <source>
        <strain evidence="2 4">2789STDY5608838</strain>
        <strain evidence="3 5">2789STDY5834861</strain>
    </source>
</reference>
<dbReference type="EMBL" id="CYZP01000030">
    <property type="protein sequence ID" value="CUO46047.1"/>
    <property type="molecule type" value="Genomic_DNA"/>
</dbReference>
<dbReference type="Gene3D" id="3.40.50.1110">
    <property type="entry name" value="SGNH hydrolase"/>
    <property type="match status" value="1"/>
</dbReference>
<evidence type="ECO:0000259" key="1">
    <source>
        <dbReference type="Pfam" id="PF13472"/>
    </source>
</evidence>
<dbReference type="InterPro" id="IPR036514">
    <property type="entry name" value="SGNH_hydro_sf"/>
</dbReference>
<dbReference type="Pfam" id="PF13472">
    <property type="entry name" value="Lipase_GDSL_2"/>
    <property type="match status" value="1"/>
</dbReference>
<keyword evidence="3" id="KW-0378">Hydrolase</keyword>
<protein>
    <submittedName>
        <fullName evidence="3">GDSL-like Lipase/Acylhydrolase</fullName>
    </submittedName>
</protein>
<accession>A0A174F906</accession>
<sequence>MKQILCFGDSNTYGLIPGTTNQRYGWGTRWTSILDDKVRTKGYRVIEEGLCGRTTVFDDPFRTERRGTEMLPAILESHRPVDTIVLMLGTNDCKSVYSATPEVIGQGIEQLLDQINTVNPDAKILLVSPIYLGERIWEEDFDPEFDKNSIEVSWNLPRVYEKIARRRNISYLPASEFARPGEADQEHLDELGHSRLADAIYEKLAG</sequence>
<dbReference type="PANTHER" id="PTHR30383:SF29">
    <property type="entry name" value="SGNH HYDROLASE-TYPE ESTERASE DOMAIN-CONTAINING PROTEIN"/>
    <property type="match status" value="1"/>
</dbReference>
<dbReference type="RefSeq" id="WP_008708211.1">
    <property type="nucleotide sequence ID" value="NZ_CYZA01000015.1"/>
</dbReference>
<dbReference type="AlphaFoldDB" id="A0A174F906"/>
<dbReference type="InterPro" id="IPR013830">
    <property type="entry name" value="SGNH_hydro"/>
</dbReference>
<dbReference type="SUPFAM" id="SSF52266">
    <property type="entry name" value="SGNH hydrolase"/>
    <property type="match status" value="1"/>
</dbReference>
<proteinExistence type="predicted"/>
<dbReference type="GO" id="GO:0016787">
    <property type="term" value="F:hydrolase activity"/>
    <property type="evidence" value="ECO:0007669"/>
    <property type="project" value="UniProtKB-KW"/>
</dbReference>
<dbReference type="Proteomes" id="UP000095645">
    <property type="component" value="Unassembled WGS sequence"/>
</dbReference>
<dbReference type="PANTHER" id="PTHR30383">
    <property type="entry name" value="THIOESTERASE 1/PROTEASE 1/LYSOPHOSPHOLIPASE L1"/>
    <property type="match status" value="1"/>
</dbReference>
<evidence type="ECO:0000313" key="3">
    <source>
        <dbReference type="EMBL" id="CUO46047.1"/>
    </source>
</evidence>
<dbReference type="Proteomes" id="UP000095447">
    <property type="component" value="Unassembled WGS sequence"/>
</dbReference>
<dbReference type="InterPro" id="IPR051532">
    <property type="entry name" value="Ester_Hydrolysis_Enzymes"/>
</dbReference>
<dbReference type="GeneID" id="75078130"/>
<gene>
    <name evidence="2" type="ORF">ERS852395_02607</name>
    <name evidence="3" type="ORF">ERS852476_02943</name>
</gene>
<dbReference type="EMBL" id="CYZA01000015">
    <property type="protein sequence ID" value="CUO29526.1"/>
    <property type="molecule type" value="Genomic_DNA"/>
</dbReference>
<name>A0A174F906_9FIRM</name>
<evidence type="ECO:0000313" key="4">
    <source>
        <dbReference type="Proteomes" id="UP000095447"/>
    </source>
</evidence>
<feature type="domain" description="SGNH hydrolase-type esterase" evidence="1">
    <location>
        <begin position="6"/>
        <end position="189"/>
    </location>
</feature>
<evidence type="ECO:0000313" key="5">
    <source>
        <dbReference type="Proteomes" id="UP000095645"/>
    </source>
</evidence>
<organism evidence="3 5">
    <name type="scientific">Blautia obeum</name>
    <dbReference type="NCBI Taxonomy" id="40520"/>
    <lineage>
        <taxon>Bacteria</taxon>
        <taxon>Bacillati</taxon>
        <taxon>Bacillota</taxon>
        <taxon>Clostridia</taxon>
        <taxon>Lachnospirales</taxon>
        <taxon>Lachnospiraceae</taxon>
        <taxon>Blautia</taxon>
    </lineage>
</organism>
<evidence type="ECO:0000313" key="2">
    <source>
        <dbReference type="EMBL" id="CUO29526.1"/>
    </source>
</evidence>